<name>A0A414H6K3_PHOVU</name>
<gene>
    <name evidence="3" type="ORF">DW783_12845</name>
</gene>
<proteinExistence type="predicted"/>
<evidence type="ECO:0000313" key="4">
    <source>
        <dbReference type="Proteomes" id="UP000283429"/>
    </source>
</evidence>
<accession>A0A414H6K3</accession>
<organism evidence="3 4">
    <name type="scientific">Phocaeicola vulgatus</name>
    <name type="common">Bacteroides vulgatus</name>
    <dbReference type="NCBI Taxonomy" id="821"/>
    <lineage>
        <taxon>Bacteria</taxon>
        <taxon>Pseudomonadati</taxon>
        <taxon>Bacteroidota</taxon>
        <taxon>Bacteroidia</taxon>
        <taxon>Bacteroidales</taxon>
        <taxon>Bacteroidaceae</taxon>
        <taxon>Phocaeicola</taxon>
    </lineage>
</organism>
<dbReference type="Proteomes" id="UP000283429">
    <property type="component" value="Unassembled WGS sequence"/>
</dbReference>
<dbReference type="EMBL" id="QSJM01000037">
    <property type="protein sequence ID" value="RHD78850.1"/>
    <property type="molecule type" value="Genomic_DNA"/>
</dbReference>
<protein>
    <submittedName>
        <fullName evidence="3">Uncharacterized protein</fullName>
    </submittedName>
</protein>
<dbReference type="RefSeq" id="WP_118170947.1">
    <property type="nucleotide sequence ID" value="NZ_QSJM01000037.1"/>
</dbReference>
<keyword evidence="2" id="KW-1133">Transmembrane helix</keyword>
<dbReference type="AlphaFoldDB" id="A0A414H6K3"/>
<sequence length="139" mass="16291">MGWKKLFVGEKMPDKDDPKYRQRYESEVNAGRKFARMMKLDVLAGMVQNFANNHRKLFLVIVFGLIILCLCLNIYRMAFVFNRQQSVQSATERQELILRKHYNKGNQTSNRVHEALSTAHEESNNNNVKIKNDGRNEEN</sequence>
<comment type="caution">
    <text evidence="3">The sequence shown here is derived from an EMBL/GenBank/DDBJ whole genome shotgun (WGS) entry which is preliminary data.</text>
</comment>
<feature type="compositionally biased region" description="Basic and acidic residues" evidence="1">
    <location>
        <begin position="130"/>
        <end position="139"/>
    </location>
</feature>
<evidence type="ECO:0000313" key="3">
    <source>
        <dbReference type="EMBL" id="RHD78850.1"/>
    </source>
</evidence>
<evidence type="ECO:0000256" key="2">
    <source>
        <dbReference type="SAM" id="Phobius"/>
    </source>
</evidence>
<evidence type="ECO:0000256" key="1">
    <source>
        <dbReference type="SAM" id="MobiDB-lite"/>
    </source>
</evidence>
<feature type="transmembrane region" description="Helical" evidence="2">
    <location>
        <begin position="57"/>
        <end position="75"/>
    </location>
</feature>
<feature type="region of interest" description="Disordered" evidence="1">
    <location>
        <begin position="117"/>
        <end position="139"/>
    </location>
</feature>
<keyword evidence="2" id="KW-0812">Transmembrane</keyword>
<reference evidence="3 4" key="1">
    <citation type="submission" date="2018-08" db="EMBL/GenBank/DDBJ databases">
        <title>A genome reference for cultivated species of the human gut microbiota.</title>
        <authorList>
            <person name="Zou Y."/>
            <person name="Xue W."/>
            <person name="Luo G."/>
        </authorList>
    </citation>
    <scope>NUCLEOTIDE SEQUENCE [LARGE SCALE GENOMIC DNA]</scope>
    <source>
        <strain evidence="3 4">AM30-40</strain>
    </source>
</reference>
<keyword evidence="2" id="KW-0472">Membrane</keyword>